<accession>X1W0S4</accession>
<dbReference type="EMBL" id="BARW01042170">
    <property type="protein sequence ID" value="GAJ20710.1"/>
    <property type="molecule type" value="Genomic_DNA"/>
</dbReference>
<feature type="non-terminal residue" evidence="1">
    <location>
        <position position="41"/>
    </location>
</feature>
<evidence type="ECO:0000313" key="1">
    <source>
        <dbReference type="EMBL" id="GAJ20710.1"/>
    </source>
</evidence>
<gene>
    <name evidence="1" type="ORF">S12H4_62680</name>
</gene>
<name>X1W0S4_9ZZZZ</name>
<comment type="caution">
    <text evidence="1">The sequence shown here is derived from an EMBL/GenBank/DDBJ whole genome shotgun (WGS) entry which is preliminary data.</text>
</comment>
<protein>
    <submittedName>
        <fullName evidence="1">Uncharacterized protein</fullName>
    </submittedName>
</protein>
<reference evidence="1" key="1">
    <citation type="journal article" date="2014" name="Front. Microbiol.">
        <title>High frequency of phylogenetically diverse reductive dehalogenase-homologous genes in deep subseafloor sedimentary metagenomes.</title>
        <authorList>
            <person name="Kawai M."/>
            <person name="Futagami T."/>
            <person name="Toyoda A."/>
            <person name="Takaki Y."/>
            <person name="Nishi S."/>
            <person name="Hori S."/>
            <person name="Arai W."/>
            <person name="Tsubouchi T."/>
            <person name="Morono Y."/>
            <person name="Uchiyama I."/>
            <person name="Ito T."/>
            <person name="Fujiyama A."/>
            <person name="Inagaki F."/>
            <person name="Takami H."/>
        </authorList>
    </citation>
    <scope>NUCLEOTIDE SEQUENCE</scope>
    <source>
        <strain evidence="1">Expedition CK06-06</strain>
    </source>
</reference>
<dbReference type="AlphaFoldDB" id="X1W0S4"/>
<sequence>MTKAPATLTPATAVSKYPHWKQAKAYLVNFLGRGRGWYIKT</sequence>
<proteinExistence type="predicted"/>
<organism evidence="1">
    <name type="scientific">marine sediment metagenome</name>
    <dbReference type="NCBI Taxonomy" id="412755"/>
    <lineage>
        <taxon>unclassified sequences</taxon>
        <taxon>metagenomes</taxon>
        <taxon>ecological metagenomes</taxon>
    </lineage>
</organism>